<evidence type="ECO:0000313" key="3">
    <source>
        <dbReference type="Proteomes" id="UP001596957"/>
    </source>
</evidence>
<keyword evidence="3" id="KW-1185">Reference proteome</keyword>
<dbReference type="RefSeq" id="WP_381258438.1">
    <property type="nucleotide sequence ID" value="NZ_JBHTBI010000024.1"/>
</dbReference>
<keyword evidence="1" id="KW-1133">Transmembrane helix</keyword>
<keyword evidence="1" id="KW-0812">Transmembrane</keyword>
<accession>A0ABW2VBD1</accession>
<name>A0ABW2VBD1_9ACTN</name>
<evidence type="ECO:0000313" key="2">
    <source>
        <dbReference type="EMBL" id="MFD0281836.1"/>
    </source>
</evidence>
<dbReference type="Proteomes" id="UP001596957">
    <property type="component" value="Unassembled WGS sequence"/>
</dbReference>
<organism evidence="2 3">
    <name type="scientific">Streptomyces lutosisoli</name>
    <dbReference type="NCBI Taxonomy" id="2665721"/>
    <lineage>
        <taxon>Bacteria</taxon>
        <taxon>Bacillati</taxon>
        <taxon>Actinomycetota</taxon>
        <taxon>Actinomycetes</taxon>
        <taxon>Kitasatosporales</taxon>
        <taxon>Streptomycetaceae</taxon>
        <taxon>Streptomyces</taxon>
    </lineage>
</organism>
<proteinExistence type="predicted"/>
<reference evidence="3" key="1">
    <citation type="journal article" date="2019" name="Int. J. Syst. Evol. Microbiol.">
        <title>The Global Catalogue of Microorganisms (GCM) 10K type strain sequencing project: providing services to taxonomists for standard genome sequencing and annotation.</title>
        <authorList>
            <consortium name="The Broad Institute Genomics Platform"/>
            <consortium name="The Broad Institute Genome Sequencing Center for Infectious Disease"/>
            <person name="Wu L."/>
            <person name="Ma J."/>
        </authorList>
    </citation>
    <scope>NUCLEOTIDE SEQUENCE [LARGE SCALE GENOMIC DNA]</scope>
    <source>
        <strain evidence="3">CGMCC 4.7198</strain>
    </source>
</reference>
<comment type="caution">
    <text evidence="2">The sequence shown here is derived from an EMBL/GenBank/DDBJ whole genome shotgun (WGS) entry which is preliminary data.</text>
</comment>
<sequence length="235" mass="25147">MGIRVRQVEVRLAVLTVVVLAVVVLTALGASRAQASEQDARRDMPDLALVVAGDSGRTVALHSGGEDFVRLWRLLAPMYTGTERVPTAWEAGRFPKVRATVVWGLTGVGGWPQTSRPPGGDVAIERQDQVFLAADGTPWVRSDPSPDVEDDDIRWHRAPRSVFDELAQRGELFGSARDSGTAGEQGLTDGAGWAMSGLAMGLVIGAGGTLLIRRAAARHETAGPPREPRQELIDL</sequence>
<feature type="transmembrane region" description="Helical" evidence="1">
    <location>
        <begin position="191"/>
        <end position="212"/>
    </location>
</feature>
<keyword evidence="1" id="KW-0472">Membrane</keyword>
<dbReference type="EMBL" id="JBHTEC010000001">
    <property type="protein sequence ID" value="MFD0281836.1"/>
    <property type="molecule type" value="Genomic_DNA"/>
</dbReference>
<gene>
    <name evidence="2" type="ORF">ACFQZP_09105</name>
</gene>
<evidence type="ECO:0000256" key="1">
    <source>
        <dbReference type="SAM" id="Phobius"/>
    </source>
</evidence>
<protein>
    <submittedName>
        <fullName evidence="2">Uncharacterized protein</fullName>
    </submittedName>
</protein>